<organism evidence="2 3">
    <name type="scientific">Rufibacter glacialis</name>
    <dbReference type="NCBI Taxonomy" id="1259555"/>
    <lineage>
        <taxon>Bacteria</taxon>
        <taxon>Pseudomonadati</taxon>
        <taxon>Bacteroidota</taxon>
        <taxon>Cytophagia</taxon>
        <taxon>Cytophagales</taxon>
        <taxon>Hymenobacteraceae</taxon>
        <taxon>Rufibacter</taxon>
    </lineage>
</organism>
<dbReference type="EMBL" id="VKKZ01000025">
    <property type="protein sequence ID" value="KAA6430600.1"/>
    <property type="molecule type" value="Genomic_DNA"/>
</dbReference>
<evidence type="ECO:0000313" key="2">
    <source>
        <dbReference type="EMBL" id="KAA6430600.1"/>
    </source>
</evidence>
<comment type="caution">
    <text evidence="2">The sequence shown here is derived from an EMBL/GenBank/DDBJ whole genome shotgun (WGS) entry which is preliminary data.</text>
</comment>
<protein>
    <submittedName>
        <fullName evidence="2">Transporter</fullName>
    </submittedName>
</protein>
<keyword evidence="1" id="KW-0732">Signal</keyword>
<reference evidence="2 3" key="2">
    <citation type="submission" date="2019-09" db="EMBL/GenBank/DDBJ databases">
        <title>A bacterium isolated from glacier soil.</title>
        <authorList>
            <person name="Liu Q."/>
        </authorList>
    </citation>
    <scope>NUCLEOTIDE SEQUENCE [LARGE SCALE GENOMIC DNA]</scope>
    <source>
        <strain evidence="2 3">MDT1-10-3</strain>
    </source>
</reference>
<dbReference type="OrthoDB" id="1014491at2"/>
<evidence type="ECO:0000256" key="1">
    <source>
        <dbReference type="SAM" id="SignalP"/>
    </source>
</evidence>
<name>A0A5M8Q701_9BACT</name>
<reference evidence="2 3" key="1">
    <citation type="submission" date="2019-07" db="EMBL/GenBank/DDBJ databases">
        <authorList>
            <person name="Qu J.-H."/>
        </authorList>
    </citation>
    <scope>NUCLEOTIDE SEQUENCE [LARGE SCALE GENOMIC DNA]</scope>
    <source>
        <strain evidence="2 3">MDT1-10-3</strain>
    </source>
</reference>
<evidence type="ECO:0000313" key="3">
    <source>
        <dbReference type="Proteomes" id="UP000323866"/>
    </source>
</evidence>
<dbReference type="Pfam" id="PF13557">
    <property type="entry name" value="Phenol_MetA_deg"/>
    <property type="match status" value="1"/>
</dbReference>
<proteinExistence type="predicted"/>
<feature type="chain" id="PRO_5024288557" evidence="1">
    <location>
        <begin position="31"/>
        <end position="271"/>
    </location>
</feature>
<dbReference type="InterPro" id="IPR025737">
    <property type="entry name" value="FApF"/>
</dbReference>
<sequence>MGSYNRPFMKKPLLLLSICFLSFKAVSQQAQQNTPEFETDRPTATESSRVVPIGLYQVETGFKYQKQKQAGIEKKEWLYPQALVRMGALEWAEIRVEATFRRETYREGDALLQMQEGLSMVRVGTKVNLLTPQGARPEISVLAMLELPWGEDAFEPEQVAPELMLLFSNDLSEKINLQYNAGFQREQEEGEMENKLQFSAALSGKVSEKIILGAEFFGEKAQGSAVQNQIDASIQFLLLPNVQLDAIVGTGVSSQAPDFFAGGGVSFRLPR</sequence>
<gene>
    <name evidence="2" type="ORF">FOE74_19180</name>
</gene>
<dbReference type="Proteomes" id="UP000323866">
    <property type="component" value="Unassembled WGS sequence"/>
</dbReference>
<feature type="signal peptide" evidence="1">
    <location>
        <begin position="1"/>
        <end position="30"/>
    </location>
</feature>
<accession>A0A5M8Q701</accession>
<dbReference type="AlphaFoldDB" id="A0A5M8Q701"/>